<evidence type="ECO:0000313" key="2">
    <source>
        <dbReference type="Proteomes" id="UP000322873"/>
    </source>
</evidence>
<dbReference type="EMBL" id="VICG01000008">
    <property type="protein sequence ID" value="KAA8569444.1"/>
    <property type="molecule type" value="Genomic_DNA"/>
</dbReference>
<name>A0A5M9JJ10_MONFR</name>
<protein>
    <submittedName>
        <fullName evidence="1">Uncharacterized protein</fullName>
    </submittedName>
</protein>
<comment type="caution">
    <text evidence="1">The sequence shown here is derived from an EMBL/GenBank/DDBJ whole genome shotgun (WGS) entry which is preliminary data.</text>
</comment>
<proteinExistence type="predicted"/>
<organism evidence="1 2">
    <name type="scientific">Monilinia fructicola</name>
    <name type="common">Brown rot fungus</name>
    <name type="synonym">Ciboria fructicola</name>
    <dbReference type="NCBI Taxonomy" id="38448"/>
    <lineage>
        <taxon>Eukaryota</taxon>
        <taxon>Fungi</taxon>
        <taxon>Dikarya</taxon>
        <taxon>Ascomycota</taxon>
        <taxon>Pezizomycotina</taxon>
        <taxon>Leotiomycetes</taxon>
        <taxon>Helotiales</taxon>
        <taxon>Sclerotiniaceae</taxon>
        <taxon>Monilinia</taxon>
    </lineage>
</organism>
<dbReference type="AlphaFoldDB" id="A0A5M9JJ10"/>
<keyword evidence="2" id="KW-1185">Reference proteome</keyword>
<sequence length="218" mass="25753">MSIVCPCIHPHLFMLRYISRPRCKNDPEPGSKIHSIHDIQNIQHCLPDTCAKRYKSRIKRRLGTSSQVTLNPRHPSNTMRVYLPSYMQYLKPKMEISLRGLNGKPIPFYIDLLKHKQLQSPNSHPPDKCPHYLRRSIVSNTVGIMLFWINSLKERLHQSDFDEKKKIKKIIRIQDLRDEEKWNEQQHDSESKNVCPRTEYLNQCTISMILELSERIKA</sequence>
<gene>
    <name evidence="1" type="ORF">EYC84_001079</name>
</gene>
<evidence type="ECO:0000313" key="1">
    <source>
        <dbReference type="EMBL" id="KAA8569444.1"/>
    </source>
</evidence>
<accession>A0A5M9JJ10</accession>
<reference evidence="1 2" key="1">
    <citation type="submission" date="2019-06" db="EMBL/GenBank/DDBJ databases">
        <title>Genome Sequence of the Brown Rot Fungal Pathogen Monilinia fructicola.</title>
        <authorList>
            <person name="De Miccolis Angelini R.M."/>
            <person name="Landi L."/>
            <person name="Abate D."/>
            <person name="Pollastro S."/>
            <person name="Romanazzi G."/>
            <person name="Faretra F."/>
        </authorList>
    </citation>
    <scope>NUCLEOTIDE SEQUENCE [LARGE SCALE GENOMIC DNA]</scope>
    <source>
        <strain evidence="1 2">Mfrc123</strain>
    </source>
</reference>
<dbReference type="Proteomes" id="UP000322873">
    <property type="component" value="Unassembled WGS sequence"/>
</dbReference>